<evidence type="ECO:0000313" key="4">
    <source>
        <dbReference type="Proteomes" id="UP000092884"/>
    </source>
</evidence>
<keyword evidence="1" id="KW-1133">Transmembrane helix</keyword>
<dbReference type="RefSeq" id="WP_066340456.1">
    <property type="nucleotide sequence ID" value="NZ_CP016503.1"/>
</dbReference>
<proteinExistence type="predicted"/>
<accession>A0A1B1U5X0</accession>
<dbReference type="Gene3D" id="2.40.10.350">
    <property type="entry name" value="Rod shape-determining protein MreC, domain 2"/>
    <property type="match status" value="1"/>
</dbReference>
<dbReference type="InterPro" id="IPR007221">
    <property type="entry name" value="MreC"/>
</dbReference>
<gene>
    <name evidence="3" type="ORF">BBW65_04740</name>
</gene>
<keyword evidence="4" id="KW-1185">Reference proteome</keyword>
<dbReference type="Pfam" id="PF04085">
    <property type="entry name" value="MreC"/>
    <property type="match status" value="1"/>
</dbReference>
<dbReference type="EMBL" id="CP016503">
    <property type="protein sequence ID" value="ANV98148.1"/>
    <property type="molecule type" value="Genomic_DNA"/>
</dbReference>
<evidence type="ECO:0000259" key="2">
    <source>
        <dbReference type="Pfam" id="PF04085"/>
    </source>
</evidence>
<keyword evidence="1" id="KW-0812">Transmembrane</keyword>
<dbReference type="STRING" id="222136.BBW65_04740"/>
<reference evidence="4" key="1">
    <citation type="submission" date="2016-07" db="EMBL/GenBank/DDBJ databases">
        <authorList>
            <person name="Florea S."/>
            <person name="Webb J.S."/>
            <person name="Jaromczyk J."/>
            <person name="Schardl C.L."/>
        </authorList>
    </citation>
    <scope>NUCLEOTIDE SEQUENCE [LARGE SCALE GENOMIC DNA]</scope>
    <source>
        <strain evidence="4">MIT 01-6242</strain>
    </source>
</reference>
<dbReference type="PANTHER" id="PTHR34138">
    <property type="entry name" value="CELL SHAPE-DETERMINING PROTEIN MREC"/>
    <property type="match status" value="1"/>
</dbReference>
<dbReference type="KEGG" id="het:BBW65_04740"/>
<dbReference type="GO" id="GO:0008360">
    <property type="term" value="P:regulation of cell shape"/>
    <property type="evidence" value="ECO:0007669"/>
    <property type="project" value="InterPro"/>
</dbReference>
<evidence type="ECO:0000256" key="1">
    <source>
        <dbReference type="SAM" id="Phobius"/>
    </source>
</evidence>
<dbReference type="PANTHER" id="PTHR34138:SF1">
    <property type="entry name" value="CELL SHAPE-DETERMINING PROTEIN MREC"/>
    <property type="match status" value="1"/>
</dbReference>
<dbReference type="OrthoDB" id="5372414at2"/>
<evidence type="ECO:0000313" key="3">
    <source>
        <dbReference type="EMBL" id="ANV98148.1"/>
    </source>
</evidence>
<dbReference type="Proteomes" id="UP000092884">
    <property type="component" value="Chromosome"/>
</dbReference>
<name>A0A1B1U5X0_9HELI</name>
<keyword evidence="1" id="KW-0472">Membrane</keyword>
<feature type="transmembrane region" description="Helical" evidence="1">
    <location>
        <begin position="6"/>
        <end position="22"/>
    </location>
</feature>
<organism evidence="3 4">
    <name type="scientific">Helicobacter enhydrae</name>
    <dbReference type="NCBI Taxonomy" id="222136"/>
    <lineage>
        <taxon>Bacteria</taxon>
        <taxon>Pseudomonadati</taxon>
        <taxon>Campylobacterota</taxon>
        <taxon>Epsilonproteobacteria</taxon>
        <taxon>Campylobacterales</taxon>
        <taxon>Helicobacteraceae</taxon>
        <taxon>Helicobacter</taxon>
    </lineage>
</organism>
<dbReference type="InterPro" id="IPR055342">
    <property type="entry name" value="MreC_beta-barrel_core"/>
</dbReference>
<dbReference type="GO" id="GO:0005886">
    <property type="term" value="C:plasma membrane"/>
    <property type="evidence" value="ECO:0007669"/>
    <property type="project" value="TreeGrafter"/>
</dbReference>
<dbReference type="InterPro" id="IPR042175">
    <property type="entry name" value="Cell/Rod_MreC_2"/>
</dbReference>
<protein>
    <recommendedName>
        <fullName evidence="2">Rod shape-determining protein MreC beta-barrel core domain-containing protein</fullName>
    </recommendedName>
</protein>
<feature type="domain" description="Rod shape-determining protein MreC beta-barrel core" evidence="2">
    <location>
        <begin position="137"/>
        <end position="238"/>
    </location>
</feature>
<dbReference type="AlphaFoldDB" id="A0A1B1U5X0"/>
<sequence>MKIKPLIAFVLFLIVCFIFFKIDRLLKDGVLMMGEQVKAEFLDFQAQIKQKYQEHIDQASRIRELVKYQQESESLRLQNLELQQQILEYANFNKMLKPNFASIFPARIDSYVELGNFKRVWIEASPLGNAKFYGLIADNQVVGIAKKDENDRIIGFLNGDPQCSYGVMIGDEGIQGIVKANGNQKAWVDFIPMGSLIKVGDKVLTSGKDGIFFKGAFVGTITQVIKNSGYLSAELDLSYDVKSRFLWLIAQQER</sequence>